<dbReference type="PANTHER" id="PTHR48051:SF28">
    <property type="entry name" value="LEUCINE-RICH REPEAT AND IQ DOMAIN-CONTAINING PROTEIN 4"/>
    <property type="match status" value="1"/>
</dbReference>
<organism evidence="4 5">
    <name type="scientific">Microtus ochrogaster</name>
    <name type="common">Prairie vole</name>
    <dbReference type="NCBI Taxonomy" id="79684"/>
    <lineage>
        <taxon>Eukaryota</taxon>
        <taxon>Metazoa</taxon>
        <taxon>Chordata</taxon>
        <taxon>Craniata</taxon>
        <taxon>Vertebrata</taxon>
        <taxon>Euteleostomi</taxon>
        <taxon>Mammalia</taxon>
        <taxon>Eutheria</taxon>
        <taxon>Euarchontoglires</taxon>
        <taxon>Glires</taxon>
        <taxon>Rodentia</taxon>
        <taxon>Myomorpha</taxon>
        <taxon>Muroidea</taxon>
        <taxon>Cricetidae</taxon>
        <taxon>Arvicolinae</taxon>
        <taxon>Microtus</taxon>
    </lineage>
</organism>
<dbReference type="SMART" id="SM00365">
    <property type="entry name" value="LRR_SD22"/>
    <property type="match status" value="6"/>
</dbReference>
<evidence type="ECO:0000313" key="5">
    <source>
        <dbReference type="RefSeq" id="XP_026634595.1"/>
    </source>
</evidence>
<dbReference type="Gene3D" id="1.10.150.490">
    <property type="entry name" value="Retroviral GAG p10 protein"/>
    <property type="match status" value="1"/>
</dbReference>
<gene>
    <name evidence="5" type="primary">Lrriq4</name>
</gene>
<keyword evidence="4" id="KW-1185">Reference proteome</keyword>
<name>A0ABM1TXY3_MICOH</name>
<dbReference type="SUPFAM" id="SSF52058">
    <property type="entry name" value="L domain-like"/>
    <property type="match status" value="2"/>
</dbReference>
<dbReference type="RefSeq" id="XP_026634595.1">
    <property type="nucleotide sequence ID" value="XM_026778794.1"/>
</dbReference>
<keyword evidence="2" id="KW-0677">Repeat</keyword>
<dbReference type="InterPro" id="IPR003591">
    <property type="entry name" value="Leu-rich_rpt_typical-subtyp"/>
</dbReference>
<evidence type="ECO:0000256" key="1">
    <source>
        <dbReference type="ARBA" id="ARBA00022614"/>
    </source>
</evidence>
<dbReference type="Pfam" id="PF13855">
    <property type="entry name" value="LRR_8"/>
    <property type="match status" value="4"/>
</dbReference>
<dbReference type="PANTHER" id="PTHR48051">
    <property type="match status" value="1"/>
</dbReference>
<evidence type="ECO:0000313" key="4">
    <source>
        <dbReference type="Proteomes" id="UP000694915"/>
    </source>
</evidence>
<dbReference type="SMART" id="SM00364">
    <property type="entry name" value="LRR_BAC"/>
    <property type="match status" value="9"/>
</dbReference>
<reference evidence="5" key="1">
    <citation type="submission" date="2025-08" db="UniProtKB">
        <authorList>
            <consortium name="RefSeq"/>
        </authorList>
    </citation>
    <scope>IDENTIFICATION</scope>
</reference>
<sequence>MSTLPSYLQMGIKPLDFTDRRYFRFGIMELSLKVLSKEVLKPEQFPKVLQRNDSQRVTDRTYFVDGSNQGLKTIPSEILALKELEELHLENNQISEIPQDIQNLKNVKVLYLHKNKLQCLSQELGFLSSLESLDLSGNPLLYSSLRVLGCLRTLQELRLYQTGLREVPSVICKSLHHLELLGLSGNNLESLPKEIVNQSKLKEIYLKHNQFSAFPSDLCALSNLEVIDLDHNKLKAIPDEIGNLVRLQKFYVASNNLPLLPESLSRCTKLSVLDLTQNLLHTLPPSLELLTELNEVGLSGNRLEKVPRLLCRWSTLNLLYLRNTGLRGLRRSFKRLVNLRFLDLSQNHIDHFPAQICALRNLEILALDDNKVTQVLLPSRCHCARLSLMWHCVQPKLKELYIENNQLEQLPASLGLMPNLEVLDCRHNLLKQLPDAICHAQGLKELLLEDNLLTRLPEDLDHLVNLKVLTLMNNPMEDPPMAVCAQGNDAIWNCLKENRLRKIMVTKIQAWWRGNMVRRGDGAFEELLRARRKGKNSPKDKKGKKAAAKGKNTGMDINTDCSHSRTMNPDMALGSSLGLNDTMAPGDSIGHPDQHGSSSSMAHRHQHYHRLWPRPRANIWHLMATWTTGISRDPSYDRTMDQTHPSADLAQMTPWPQVKTDLQKWLQKEGADSVPISTFSLWHLVRDALLTDKVKVRPEVIAAKEILVEILEEETRWSIGSAESHGTKRKCQRCQGELWNLVRD</sequence>
<keyword evidence="1" id="KW-0433">Leucine-rich repeat</keyword>
<dbReference type="InterPro" id="IPR001611">
    <property type="entry name" value="Leu-rich_rpt"/>
</dbReference>
<evidence type="ECO:0000256" key="3">
    <source>
        <dbReference type="SAM" id="MobiDB-lite"/>
    </source>
</evidence>
<dbReference type="Gene3D" id="3.80.10.10">
    <property type="entry name" value="Ribonuclease Inhibitor"/>
    <property type="match status" value="4"/>
</dbReference>
<dbReference type="InterPro" id="IPR038124">
    <property type="entry name" value="B_retro_matrix_sf"/>
</dbReference>
<dbReference type="Proteomes" id="UP000694915">
    <property type="component" value="Chromosome 1"/>
</dbReference>
<feature type="compositionally biased region" description="Basic residues" evidence="3">
    <location>
        <begin position="530"/>
        <end position="548"/>
    </location>
</feature>
<feature type="region of interest" description="Disordered" evidence="3">
    <location>
        <begin position="530"/>
        <end position="564"/>
    </location>
</feature>
<dbReference type="CDD" id="cd23766">
    <property type="entry name" value="IQCG"/>
    <property type="match status" value="1"/>
</dbReference>
<dbReference type="PROSITE" id="PS51450">
    <property type="entry name" value="LRR"/>
    <property type="match status" value="6"/>
</dbReference>
<accession>A0ABM1TXY3</accession>
<feature type="compositionally biased region" description="Polar residues" evidence="3">
    <location>
        <begin position="555"/>
        <end position="564"/>
    </location>
</feature>
<dbReference type="InterPro" id="IPR032675">
    <property type="entry name" value="LRR_dom_sf"/>
</dbReference>
<evidence type="ECO:0000256" key="2">
    <source>
        <dbReference type="ARBA" id="ARBA00022737"/>
    </source>
</evidence>
<dbReference type="PROSITE" id="PS50096">
    <property type="entry name" value="IQ"/>
    <property type="match status" value="1"/>
</dbReference>
<feature type="region of interest" description="Disordered" evidence="3">
    <location>
        <begin position="583"/>
        <end position="602"/>
    </location>
</feature>
<dbReference type="InterPro" id="IPR050216">
    <property type="entry name" value="LRR_domain-containing"/>
</dbReference>
<dbReference type="GeneID" id="101995592"/>
<dbReference type="SMART" id="SM00369">
    <property type="entry name" value="LRR_TYP"/>
    <property type="match status" value="13"/>
</dbReference>
<proteinExistence type="predicted"/>
<protein>
    <submittedName>
        <fullName evidence="5">Leucine-rich repeat and IQ domain-containing protein 4</fullName>
    </submittedName>
</protein>